<accession>A0ABR0VYZ8</accession>
<evidence type="ECO:0000313" key="3">
    <source>
        <dbReference type="Proteomes" id="UP001318860"/>
    </source>
</evidence>
<dbReference type="PANTHER" id="PTHR31509">
    <property type="entry name" value="BPS1-LIKE PROTEIN"/>
    <property type="match status" value="1"/>
</dbReference>
<proteinExistence type="predicted"/>
<gene>
    <name evidence="2" type="ORF">DH2020_025732</name>
</gene>
<dbReference type="Proteomes" id="UP001318860">
    <property type="component" value="Unassembled WGS sequence"/>
</dbReference>
<reference evidence="2 3" key="1">
    <citation type="journal article" date="2021" name="Comput. Struct. Biotechnol. J.">
        <title>De novo genome assembly of the potent medicinal plant Rehmannia glutinosa using nanopore technology.</title>
        <authorList>
            <person name="Ma L."/>
            <person name="Dong C."/>
            <person name="Song C."/>
            <person name="Wang X."/>
            <person name="Zheng X."/>
            <person name="Niu Y."/>
            <person name="Chen S."/>
            <person name="Feng W."/>
        </authorList>
    </citation>
    <scope>NUCLEOTIDE SEQUENCE [LARGE SCALE GENOMIC DNA]</scope>
    <source>
        <strain evidence="2">DH-2019</strain>
    </source>
</reference>
<comment type="caution">
    <text evidence="2">The sequence shown here is derived from an EMBL/GenBank/DDBJ whole genome shotgun (WGS) entry which is preliminary data.</text>
</comment>
<sequence length="304" mass="34723">MVLSVHKLSRPFKFPSRLDHHHLKPDDALPASLRAFRSKISDFITQICFKTEPGSDFRFNKCFELINITNRAFAKMVVEIDYPMTRWGGKLTDEYLSYTLNLLDLLNSVNSSVSHLNHAKILIFHALSLIKNSPSSAAEHLKKIPIKYLNKEFKSEKSIRIEEKPGSEKERVVLQALAISRKIGFLVLGLVLSGLCSDAKPYMEIRRLAGGFDDSLIKDLDSRFCREIQEKMEEVKEVNSATERLSMAIPTGRYIKDVEELKTRLQVLENSIQEIEKKANNLFSEVLVTRNKLLDNLRLTGQST</sequence>
<evidence type="ECO:0000313" key="2">
    <source>
        <dbReference type="EMBL" id="KAK6140533.1"/>
    </source>
</evidence>
<keyword evidence="3" id="KW-1185">Reference proteome</keyword>
<dbReference type="Pfam" id="PF03087">
    <property type="entry name" value="BPS1"/>
    <property type="match status" value="1"/>
</dbReference>
<protein>
    <submittedName>
        <fullName evidence="2">Uncharacterized protein</fullName>
    </submittedName>
</protein>
<feature type="coiled-coil region" evidence="1">
    <location>
        <begin position="225"/>
        <end position="285"/>
    </location>
</feature>
<dbReference type="EMBL" id="JABTTQ020000318">
    <property type="protein sequence ID" value="KAK6140533.1"/>
    <property type="molecule type" value="Genomic_DNA"/>
</dbReference>
<organism evidence="2 3">
    <name type="scientific">Rehmannia glutinosa</name>
    <name type="common">Chinese foxglove</name>
    <dbReference type="NCBI Taxonomy" id="99300"/>
    <lineage>
        <taxon>Eukaryota</taxon>
        <taxon>Viridiplantae</taxon>
        <taxon>Streptophyta</taxon>
        <taxon>Embryophyta</taxon>
        <taxon>Tracheophyta</taxon>
        <taxon>Spermatophyta</taxon>
        <taxon>Magnoliopsida</taxon>
        <taxon>eudicotyledons</taxon>
        <taxon>Gunneridae</taxon>
        <taxon>Pentapetalae</taxon>
        <taxon>asterids</taxon>
        <taxon>lamiids</taxon>
        <taxon>Lamiales</taxon>
        <taxon>Orobanchaceae</taxon>
        <taxon>Rehmannieae</taxon>
        <taxon>Rehmannia</taxon>
    </lineage>
</organism>
<evidence type="ECO:0000256" key="1">
    <source>
        <dbReference type="SAM" id="Coils"/>
    </source>
</evidence>
<dbReference type="InterPro" id="IPR004320">
    <property type="entry name" value="BPS1_pln"/>
</dbReference>
<keyword evidence="1" id="KW-0175">Coiled coil</keyword>
<name>A0ABR0VYZ8_REHGL</name>